<dbReference type="InterPro" id="IPR011330">
    <property type="entry name" value="Glyco_hydro/deAcase_b/a-brl"/>
</dbReference>
<evidence type="ECO:0000256" key="5">
    <source>
        <dbReference type="ARBA" id="ARBA00023277"/>
    </source>
</evidence>
<dbReference type="GO" id="GO:0046872">
    <property type="term" value="F:metal ion binding"/>
    <property type="evidence" value="ECO:0007669"/>
    <property type="project" value="UniProtKB-KW"/>
</dbReference>
<sequence length="300" mass="34040">MTFVLSDRMGYRQSLLRHNKPTQQAGTGSHMARKKKQVILCADDFGLNEHINRAVLQLAAEHRISATSCLTQAGAWAAGAQRLRTLDIDIGLHINFTEKLGPDNDFHRPLSRLIVNAWLRQLDPVVLVRSIERQCDLFEQHMKRTPDFFDGHQHVHQFPQIRDALMDVLIRRYDCDDFWVRSTAMRNASLARGLQWKARLIALLGSSALRRRLQRIDFPYNDDFAGVYALTGGSARFEQHMQAWLAGAGERIVIMCHPADGVDPADAIGAQRTAEYAFLKSDAFIHLLATHTSRLVRHPT</sequence>
<protein>
    <recommendedName>
        <fullName evidence="8">ChbG/HpnK family deacetylase</fullName>
    </recommendedName>
</protein>
<reference evidence="6 7" key="1">
    <citation type="journal article" date="2018" name="Nat. Biotechnol.">
        <title>A standardized bacterial taxonomy based on genome phylogeny substantially revises the tree of life.</title>
        <authorList>
            <person name="Parks D.H."/>
            <person name="Chuvochina M."/>
            <person name="Waite D.W."/>
            <person name="Rinke C."/>
            <person name="Skarshewski A."/>
            <person name="Chaumeil P.A."/>
            <person name="Hugenholtz P."/>
        </authorList>
    </citation>
    <scope>NUCLEOTIDE SEQUENCE [LARGE SCALE GENOMIC DNA]</scope>
    <source>
        <strain evidence="6">UBA10707</strain>
    </source>
</reference>
<name>A0A356LGF6_9BURK</name>
<dbReference type="PANTHER" id="PTHR31609">
    <property type="entry name" value="YDJC DEACETYLASE FAMILY MEMBER"/>
    <property type="match status" value="1"/>
</dbReference>
<dbReference type="GO" id="GO:0019213">
    <property type="term" value="F:deacetylase activity"/>
    <property type="evidence" value="ECO:0007669"/>
    <property type="project" value="TreeGrafter"/>
</dbReference>
<keyword evidence="5" id="KW-0119">Carbohydrate metabolism</keyword>
<keyword evidence="2" id="KW-0479">Metal-binding</keyword>
<comment type="caution">
    <text evidence="6">The sequence shown here is derived from an EMBL/GenBank/DDBJ whole genome shotgun (WGS) entry which is preliminary data.</text>
</comment>
<dbReference type="Pfam" id="PF04794">
    <property type="entry name" value="YdjC"/>
    <property type="match status" value="1"/>
</dbReference>
<gene>
    <name evidence="6" type="ORF">DD666_09190</name>
</gene>
<evidence type="ECO:0000256" key="3">
    <source>
        <dbReference type="ARBA" id="ARBA00022801"/>
    </source>
</evidence>
<dbReference type="GO" id="GO:0016787">
    <property type="term" value="F:hydrolase activity"/>
    <property type="evidence" value="ECO:0007669"/>
    <property type="project" value="UniProtKB-KW"/>
</dbReference>
<dbReference type="SUPFAM" id="SSF88713">
    <property type="entry name" value="Glycoside hydrolase/deacetylase"/>
    <property type="match status" value="1"/>
</dbReference>
<keyword evidence="3" id="KW-0378">Hydrolase</keyword>
<dbReference type="PANTHER" id="PTHR31609:SF1">
    <property type="entry name" value="CARBOHYDRATE DEACETYLASE"/>
    <property type="match status" value="1"/>
</dbReference>
<dbReference type="Gene3D" id="3.20.20.370">
    <property type="entry name" value="Glycoside hydrolase/deacetylase"/>
    <property type="match status" value="1"/>
</dbReference>
<keyword evidence="4" id="KW-0460">Magnesium</keyword>
<organism evidence="6 7">
    <name type="scientific">Advenella kashmirensis</name>
    <dbReference type="NCBI Taxonomy" id="310575"/>
    <lineage>
        <taxon>Bacteria</taxon>
        <taxon>Pseudomonadati</taxon>
        <taxon>Pseudomonadota</taxon>
        <taxon>Betaproteobacteria</taxon>
        <taxon>Burkholderiales</taxon>
        <taxon>Alcaligenaceae</taxon>
    </lineage>
</organism>
<dbReference type="AlphaFoldDB" id="A0A356LGF6"/>
<evidence type="ECO:0000256" key="4">
    <source>
        <dbReference type="ARBA" id="ARBA00022842"/>
    </source>
</evidence>
<dbReference type="GO" id="GO:0005975">
    <property type="term" value="P:carbohydrate metabolic process"/>
    <property type="evidence" value="ECO:0007669"/>
    <property type="project" value="InterPro"/>
</dbReference>
<dbReference type="Proteomes" id="UP000264036">
    <property type="component" value="Unassembled WGS sequence"/>
</dbReference>
<evidence type="ECO:0000256" key="1">
    <source>
        <dbReference type="ARBA" id="ARBA00001946"/>
    </source>
</evidence>
<comment type="cofactor">
    <cofactor evidence="1">
        <name>Mg(2+)</name>
        <dbReference type="ChEBI" id="CHEBI:18420"/>
    </cofactor>
</comment>
<dbReference type="InterPro" id="IPR006879">
    <property type="entry name" value="YdjC-like"/>
</dbReference>
<evidence type="ECO:0000256" key="2">
    <source>
        <dbReference type="ARBA" id="ARBA00022723"/>
    </source>
</evidence>
<proteinExistence type="predicted"/>
<evidence type="ECO:0000313" key="7">
    <source>
        <dbReference type="Proteomes" id="UP000264036"/>
    </source>
</evidence>
<evidence type="ECO:0008006" key="8">
    <source>
        <dbReference type="Google" id="ProtNLM"/>
    </source>
</evidence>
<dbReference type="CDD" id="cd10807">
    <property type="entry name" value="YdjC_like_3"/>
    <property type="match status" value="1"/>
</dbReference>
<accession>A0A356LGF6</accession>
<dbReference type="EMBL" id="DOEK01000025">
    <property type="protein sequence ID" value="HBP29575.1"/>
    <property type="molecule type" value="Genomic_DNA"/>
</dbReference>
<evidence type="ECO:0000313" key="6">
    <source>
        <dbReference type="EMBL" id="HBP29575.1"/>
    </source>
</evidence>